<dbReference type="SUPFAM" id="SSF56529">
    <property type="entry name" value="FAH"/>
    <property type="match status" value="1"/>
</dbReference>
<reference evidence="4" key="1">
    <citation type="submission" date="2021-04" db="EMBL/GenBank/DDBJ databases">
        <title>Genomic insights into ecological role and evolution of a novel Thermoplasmata order Candidatus Sysuiplasmatales.</title>
        <authorList>
            <person name="Yuan Y."/>
        </authorList>
    </citation>
    <scope>NUCLEOTIDE SEQUENCE</scope>
    <source>
        <strain evidence="4">YP2-bin.285</strain>
    </source>
</reference>
<dbReference type="InterPro" id="IPR011234">
    <property type="entry name" value="Fumarylacetoacetase-like_C"/>
</dbReference>
<dbReference type="InterPro" id="IPR036663">
    <property type="entry name" value="Fumarylacetoacetase_C_sf"/>
</dbReference>
<dbReference type="Gene3D" id="3.90.850.10">
    <property type="entry name" value="Fumarylacetoacetase-like, C-terminal domain"/>
    <property type="match status" value="1"/>
</dbReference>
<dbReference type="Proteomes" id="UP000716004">
    <property type="component" value="Unassembled WGS sequence"/>
</dbReference>
<dbReference type="PANTHER" id="PTHR42796:SF4">
    <property type="entry name" value="FUMARYLACETOACETATE HYDROLASE DOMAIN-CONTAINING PROTEIN 2A"/>
    <property type="match status" value="1"/>
</dbReference>
<dbReference type="AlphaFoldDB" id="A0A8J7YQ81"/>
<name>A0A8J7YQ81_9ARCH</name>
<dbReference type="EMBL" id="JAGVSJ010000021">
    <property type="protein sequence ID" value="MBX8632321.1"/>
    <property type="molecule type" value="Genomic_DNA"/>
</dbReference>
<comment type="caution">
    <text evidence="4">The sequence shown here is derived from an EMBL/GenBank/DDBJ whole genome shotgun (WGS) entry which is preliminary data.</text>
</comment>
<protein>
    <submittedName>
        <fullName evidence="4">Fumarylacetoacetate hydrolase family protein</fullName>
    </submittedName>
</protein>
<dbReference type="FunFam" id="3.90.850.10:FF:000002">
    <property type="entry name" value="2-hydroxyhepta-2,4-diene-1,7-dioate isomerase"/>
    <property type="match status" value="1"/>
</dbReference>
<evidence type="ECO:0000259" key="3">
    <source>
        <dbReference type="Pfam" id="PF01557"/>
    </source>
</evidence>
<accession>A0A8J7YQ81</accession>
<evidence type="ECO:0000313" key="4">
    <source>
        <dbReference type="EMBL" id="MBX8632321.1"/>
    </source>
</evidence>
<proteinExistence type="inferred from homology"/>
<feature type="domain" description="Fumarylacetoacetase-like C-terminal" evidence="3">
    <location>
        <begin position="48"/>
        <end position="254"/>
    </location>
</feature>
<keyword evidence="4" id="KW-0378">Hydrolase</keyword>
<dbReference type="GO" id="GO:0019752">
    <property type="term" value="P:carboxylic acid metabolic process"/>
    <property type="evidence" value="ECO:0007669"/>
    <property type="project" value="UniProtKB-ARBA"/>
</dbReference>
<keyword evidence="2" id="KW-0479">Metal-binding</keyword>
<evidence type="ECO:0000256" key="2">
    <source>
        <dbReference type="ARBA" id="ARBA00022723"/>
    </source>
</evidence>
<dbReference type="Pfam" id="PF01557">
    <property type="entry name" value="FAA_hydrolase"/>
    <property type="match status" value="1"/>
</dbReference>
<dbReference type="GO" id="GO:0016853">
    <property type="term" value="F:isomerase activity"/>
    <property type="evidence" value="ECO:0007669"/>
    <property type="project" value="UniProtKB-ARBA"/>
</dbReference>
<evidence type="ECO:0000256" key="1">
    <source>
        <dbReference type="ARBA" id="ARBA00010211"/>
    </source>
</evidence>
<dbReference type="PANTHER" id="PTHR42796">
    <property type="entry name" value="FUMARYLACETOACETATE HYDROLASE DOMAIN-CONTAINING PROTEIN 2A-RELATED"/>
    <property type="match status" value="1"/>
</dbReference>
<organism evidence="4 5">
    <name type="scientific">Candidatus Sysuiplasma superficiale</name>
    <dbReference type="NCBI Taxonomy" id="2823368"/>
    <lineage>
        <taxon>Archaea</taxon>
        <taxon>Methanobacteriati</taxon>
        <taxon>Thermoplasmatota</taxon>
        <taxon>Thermoplasmata</taxon>
        <taxon>Candidatus Sysuiplasmatales</taxon>
        <taxon>Candidatus Sysuiplasmataceae</taxon>
        <taxon>Candidatus Sysuiplasma</taxon>
    </lineage>
</organism>
<gene>
    <name evidence="4" type="ORF">J9259_07395</name>
</gene>
<evidence type="ECO:0000313" key="5">
    <source>
        <dbReference type="Proteomes" id="UP000716004"/>
    </source>
</evidence>
<dbReference type="InterPro" id="IPR051121">
    <property type="entry name" value="FAH"/>
</dbReference>
<comment type="similarity">
    <text evidence="1">Belongs to the FAH family.</text>
</comment>
<dbReference type="GO" id="GO:0016787">
    <property type="term" value="F:hydrolase activity"/>
    <property type="evidence" value="ECO:0007669"/>
    <property type="project" value="UniProtKB-KW"/>
</dbReference>
<dbReference type="GO" id="GO:0046872">
    <property type="term" value="F:metal ion binding"/>
    <property type="evidence" value="ECO:0007669"/>
    <property type="project" value="UniProtKB-KW"/>
</dbReference>
<sequence>MSTDGLIRDRKSMVDLSRDIEANASGLRKHVLKESEITYLPCVRNPGKIVCIGLNYRRHAIETHAQIPSNPVVFSKFSNSLAAHEQKIAIPPQGWDVDYEAELGIVIGERAFHIQKEEALSHVFGYFPADDVSARALQLRTSQWLLGKTCNGFAPIGPDVVTADEIEDPNNLQIRCFVNGSRRQDSNTSDMIFYCDQIISYCSQYFPLEPGDIILTGTPEGVVLGMKEPERKWIEPGDTVEVSIDRIGTLRNSFVRL</sequence>